<name>A0ABQ9W1A0_SAGOE</name>
<organism evidence="2 3">
    <name type="scientific">Saguinus oedipus</name>
    <name type="common">Cotton-top tamarin</name>
    <name type="synonym">Oedipomidas oedipus</name>
    <dbReference type="NCBI Taxonomy" id="9490"/>
    <lineage>
        <taxon>Eukaryota</taxon>
        <taxon>Metazoa</taxon>
        <taxon>Chordata</taxon>
        <taxon>Craniata</taxon>
        <taxon>Vertebrata</taxon>
        <taxon>Euteleostomi</taxon>
        <taxon>Mammalia</taxon>
        <taxon>Eutheria</taxon>
        <taxon>Euarchontoglires</taxon>
        <taxon>Primates</taxon>
        <taxon>Haplorrhini</taxon>
        <taxon>Platyrrhini</taxon>
        <taxon>Cebidae</taxon>
        <taxon>Callitrichinae</taxon>
        <taxon>Saguinus</taxon>
    </lineage>
</organism>
<gene>
    <name evidence="2" type="ORF">P7K49_006048</name>
</gene>
<accession>A0ABQ9W1A0</accession>
<evidence type="ECO:0008006" key="4">
    <source>
        <dbReference type="Google" id="ProtNLM"/>
    </source>
</evidence>
<proteinExistence type="predicted"/>
<protein>
    <recommendedName>
        <fullName evidence="4">Sortilin N-terminal domain-containing protein</fullName>
    </recommendedName>
</protein>
<evidence type="ECO:0000313" key="2">
    <source>
        <dbReference type="EMBL" id="KAK2115422.1"/>
    </source>
</evidence>
<dbReference type="PANTHER" id="PTHR12106:SF9">
    <property type="entry name" value="VPS10 DOMAIN-CONTAINING RECEPTOR SORCS2"/>
    <property type="match status" value="1"/>
</dbReference>
<keyword evidence="3" id="KW-1185">Reference proteome</keyword>
<dbReference type="PANTHER" id="PTHR12106">
    <property type="entry name" value="SORTILIN RELATED"/>
    <property type="match status" value="1"/>
</dbReference>
<reference evidence="2 3" key="1">
    <citation type="submission" date="2023-05" db="EMBL/GenBank/DDBJ databases">
        <title>B98-5 Cell Line De Novo Hybrid Assembly: An Optical Mapping Approach.</title>
        <authorList>
            <person name="Kananen K."/>
            <person name="Auerbach J.A."/>
            <person name="Kautto E."/>
            <person name="Blachly J.S."/>
        </authorList>
    </citation>
    <scope>NUCLEOTIDE SEQUENCE [LARGE SCALE GENOMIC DNA]</scope>
    <source>
        <strain evidence="2">B95-8</strain>
        <tissue evidence="2">Cell line</tissue>
    </source>
</reference>
<dbReference type="EMBL" id="JASSZA010000003">
    <property type="protein sequence ID" value="KAK2115422.1"/>
    <property type="molecule type" value="Genomic_DNA"/>
</dbReference>
<dbReference type="SUPFAM" id="SSF110296">
    <property type="entry name" value="Oligoxyloglucan reducing end-specific cellobiohydrolase"/>
    <property type="match status" value="1"/>
</dbReference>
<evidence type="ECO:0000313" key="3">
    <source>
        <dbReference type="Proteomes" id="UP001266305"/>
    </source>
</evidence>
<dbReference type="Proteomes" id="UP001266305">
    <property type="component" value="Unassembled WGS sequence"/>
</dbReference>
<feature type="non-terminal residue" evidence="2">
    <location>
        <position position="1"/>
    </location>
</feature>
<feature type="region of interest" description="Disordered" evidence="1">
    <location>
        <begin position="87"/>
        <end position="117"/>
    </location>
</feature>
<dbReference type="InterPro" id="IPR050310">
    <property type="entry name" value="VPS10-sortilin"/>
</dbReference>
<sequence>VILVSSSLSDRDQSLFLSADEGATFQKQPIPFFVETLIFHPKEEDKILAYTKESKVRCVGATDVLCGAGVRSAHPEVSARLEHMGHGAPGLVEEEPPGAADWDAGPSPSLVQPRGTSPALLCCGG</sequence>
<evidence type="ECO:0000256" key="1">
    <source>
        <dbReference type="SAM" id="MobiDB-lite"/>
    </source>
</evidence>
<comment type="caution">
    <text evidence="2">The sequence shown here is derived from an EMBL/GenBank/DDBJ whole genome shotgun (WGS) entry which is preliminary data.</text>
</comment>